<dbReference type="InterPro" id="IPR059000">
    <property type="entry name" value="ATPase_P-type_domA"/>
</dbReference>
<dbReference type="InterPro" id="IPR036163">
    <property type="entry name" value="HMA_dom_sf"/>
</dbReference>
<dbReference type="Pfam" id="PF00403">
    <property type="entry name" value="HMA"/>
    <property type="match status" value="1"/>
</dbReference>
<keyword evidence="5" id="KW-0479">Metal-binding</keyword>
<dbReference type="InterPro" id="IPR023298">
    <property type="entry name" value="ATPase_P-typ_TM_dom_sf"/>
</dbReference>
<dbReference type="SUPFAM" id="SSF81653">
    <property type="entry name" value="Calcium ATPase, transduction domain A"/>
    <property type="match status" value="1"/>
</dbReference>
<keyword evidence="3" id="KW-1003">Cell membrane</keyword>
<dbReference type="PANTHER" id="PTHR43520:SF8">
    <property type="entry name" value="P-TYPE CU(+) TRANSPORTER"/>
    <property type="match status" value="1"/>
</dbReference>
<feature type="transmembrane region" description="Helical" evidence="11">
    <location>
        <begin position="348"/>
        <end position="370"/>
    </location>
</feature>
<dbReference type="PANTHER" id="PTHR43520">
    <property type="entry name" value="ATP7, ISOFORM B"/>
    <property type="match status" value="1"/>
</dbReference>
<keyword evidence="4 11" id="KW-0812">Transmembrane</keyword>
<evidence type="ECO:0000256" key="2">
    <source>
        <dbReference type="ARBA" id="ARBA00006024"/>
    </source>
</evidence>
<proteinExistence type="inferred from homology"/>
<dbReference type="EC" id="3.6.3.3" evidence="13"/>
<organism evidence="13">
    <name type="scientific">hydrothermal vent metagenome</name>
    <dbReference type="NCBI Taxonomy" id="652676"/>
    <lineage>
        <taxon>unclassified sequences</taxon>
        <taxon>metagenomes</taxon>
        <taxon>ecological metagenomes</taxon>
    </lineage>
</organism>
<gene>
    <name evidence="13" type="ORF">MNBD_ACTINO02-3180</name>
</gene>
<dbReference type="FunFam" id="3.30.70.100:FF:000001">
    <property type="entry name" value="ATPase copper transporting beta"/>
    <property type="match status" value="1"/>
</dbReference>
<evidence type="ECO:0000256" key="4">
    <source>
        <dbReference type="ARBA" id="ARBA00022692"/>
    </source>
</evidence>
<dbReference type="CDD" id="cd00371">
    <property type="entry name" value="HMA"/>
    <property type="match status" value="1"/>
</dbReference>
<dbReference type="Pfam" id="PF00702">
    <property type="entry name" value="Hydrolase"/>
    <property type="match status" value="1"/>
</dbReference>
<dbReference type="FunFam" id="2.70.150.10:FF:000020">
    <property type="entry name" value="Copper-exporting P-type ATPase A"/>
    <property type="match status" value="1"/>
</dbReference>
<dbReference type="GO" id="GO:0016887">
    <property type="term" value="F:ATP hydrolysis activity"/>
    <property type="evidence" value="ECO:0007669"/>
    <property type="project" value="InterPro"/>
</dbReference>
<evidence type="ECO:0000256" key="8">
    <source>
        <dbReference type="ARBA" id="ARBA00022967"/>
    </source>
</evidence>
<evidence type="ECO:0000256" key="1">
    <source>
        <dbReference type="ARBA" id="ARBA00004651"/>
    </source>
</evidence>
<feature type="domain" description="HMA" evidence="12">
    <location>
        <begin position="17"/>
        <end position="83"/>
    </location>
</feature>
<dbReference type="NCBIfam" id="TIGR01494">
    <property type="entry name" value="ATPase_P-type"/>
    <property type="match status" value="1"/>
</dbReference>
<dbReference type="Pfam" id="PF00122">
    <property type="entry name" value="E1-E2_ATPase"/>
    <property type="match status" value="1"/>
</dbReference>
<dbReference type="InterPro" id="IPR023299">
    <property type="entry name" value="ATPase_P-typ_cyto_dom_N"/>
</dbReference>
<keyword evidence="6" id="KW-0547">Nucleotide-binding</keyword>
<evidence type="ECO:0000256" key="9">
    <source>
        <dbReference type="ARBA" id="ARBA00022989"/>
    </source>
</evidence>
<name>A0A3B0ST44_9ZZZZ</name>
<evidence type="ECO:0000256" key="6">
    <source>
        <dbReference type="ARBA" id="ARBA00022741"/>
    </source>
</evidence>
<evidence type="ECO:0000256" key="7">
    <source>
        <dbReference type="ARBA" id="ARBA00022840"/>
    </source>
</evidence>
<dbReference type="Gene3D" id="3.30.70.100">
    <property type="match status" value="1"/>
</dbReference>
<dbReference type="GO" id="GO:0055070">
    <property type="term" value="P:copper ion homeostasis"/>
    <property type="evidence" value="ECO:0007669"/>
    <property type="project" value="TreeGrafter"/>
</dbReference>
<keyword evidence="10 11" id="KW-0472">Membrane</keyword>
<evidence type="ECO:0000259" key="12">
    <source>
        <dbReference type="PROSITE" id="PS50846"/>
    </source>
</evidence>
<comment type="subcellular location">
    <subcellularLocation>
        <location evidence="1">Cell membrane</location>
        <topology evidence="1">Multi-pass membrane protein</topology>
    </subcellularLocation>
</comment>
<evidence type="ECO:0000256" key="3">
    <source>
        <dbReference type="ARBA" id="ARBA00022475"/>
    </source>
</evidence>
<keyword evidence="7" id="KW-0067">ATP-binding</keyword>
<reference evidence="13" key="1">
    <citation type="submission" date="2018-06" db="EMBL/GenBank/DDBJ databases">
        <authorList>
            <person name="Zhirakovskaya E."/>
        </authorList>
    </citation>
    <scope>NUCLEOTIDE SEQUENCE</scope>
</reference>
<dbReference type="Gene3D" id="3.40.1110.10">
    <property type="entry name" value="Calcium-transporting ATPase, cytoplasmic domain N"/>
    <property type="match status" value="1"/>
</dbReference>
<dbReference type="GO" id="GO:0005524">
    <property type="term" value="F:ATP binding"/>
    <property type="evidence" value="ECO:0007669"/>
    <property type="project" value="UniProtKB-KW"/>
</dbReference>
<dbReference type="Gene3D" id="2.70.150.10">
    <property type="entry name" value="Calcium-transporting ATPase, cytoplasmic transduction domain A"/>
    <property type="match status" value="1"/>
</dbReference>
<evidence type="ECO:0000256" key="11">
    <source>
        <dbReference type="SAM" id="Phobius"/>
    </source>
</evidence>
<keyword evidence="13" id="KW-0378">Hydrolase</keyword>
<evidence type="ECO:0000313" key="13">
    <source>
        <dbReference type="EMBL" id="VAW09531.1"/>
    </source>
</evidence>
<feature type="transmembrane region" description="Helical" evidence="11">
    <location>
        <begin position="105"/>
        <end position="126"/>
    </location>
</feature>
<dbReference type="SUPFAM" id="SSF55008">
    <property type="entry name" value="HMA, heavy metal-associated domain"/>
    <property type="match status" value="1"/>
</dbReference>
<protein>
    <submittedName>
        <fullName evidence="13">Lead, cadmium, zinc and mercury transporting ATPase Copper-translocating P-type ATPase</fullName>
        <ecNumber evidence="13">3.6.3.3</ecNumber>
        <ecNumber evidence="13">3.6.3.4</ecNumber>
    </submittedName>
</protein>
<feature type="transmembrane region" description="Helical" evidence="11">
    <location>
        <begin position="197"/>
        <end position="218"/>
    </location>
</feature>
<accession>A0A3B0ST44</accession>
<feature type="transmembrane region" description="Helical" evidence="11">
    <location>
        <begin position="132"/>
        <end position="152"/>
    </location>
</feature>
<feature type="transmembrane region" description="Helical" evidence="11">
    <location>
        <begin position="164"/>
        <end position="185"/>
    </location>
</feature>
<dbReference type="AlphaFoldDB" id="A0A3B0ST44"/>
<evidence type="ECO:0000256" key="5">
    <source>
        <dbReference type="ARBA" id="ARBA00022723"/>
    </source>
</evidence>
<dbReference type="GO" id="GO:0005886">
    <property type="term" value="C:plasma membrane"/>
    <property type="evidence" value="ECO:0007669"/>
    <property type="project" value="UniProtKB-SubCell"/>
</dbReference>
<dbReference type="InterPro" id="IPR008250">
    <property type="entry name" value="ATPase_P-typ_transduc_dom_A_sf"/>
</dbReference>
<dbReference type="InterPro" id="IPR027256">
    <property type="entry name" value="P-typ_ATPase_IB"/>
</dbReference>
<keyword evidence="8" id="KW-1278">Translocase</keyword>
<dbReference type="Gene3D" id="3.40.50.1000">
    <property type="entry name" value="HAD superfamily/HAD-like"/>
    <property type="match status" value="1"/>
</dbReference>
<keyword evidence="9 11" id="KW-1133">Transmembrane helix</keyword>
<dbReference type="SUPFAM" id="SSF81660">
    <property type="entry name" value="Metal cation-transporting ATPase, ATP-binding domain N"/>
    <property type="match status" value="1"/>
</dbReference>
<dbReference type="InterPro" id="IPR023214">
    <property type="entry name" value="HAD_sf"/>
</dbReference>
<comment type="similarity">
    <text evidence="2">Belongs to the cation transport ATPase (P-type) (TC 3.A.3) family. Type IB subfamily.</text>
</comment>
<dbReference type="GO" id="GO:0005507">
    <property type="term" value="F:copper ion binding"/>
    <property type="evidence" value="ECO:0007669"/>
    <property type="project" value="TreeGrafter"/>
</dbReference>
<feature type="non-terminal residue" evidence="13">
    <location>
        <position position="488"/>
    </location>
</feature>
<dbReference type="InterPro" id="IPR018303">
    <property type="entry name" value="ATPase_P-typ_P_site"/>
</dbReference>
<dbReference type="InterPro" id="IPR001757">
    <property type="entry name" value="P_typ_ATPase"/>
</dbReference>
<evidence type="ECO:0000256" key="10">
    <source>
        <dbReference type="ARBA" id="ARBA00023136"/>
    </source>
</evidence>
<feature type="transmembrane region" description="Helical" evidence="11">
    <location>
        <begin position="382"/>
        <end position="402"/>
    </location>
</feature>
<dbReference type="GO" id="GO:0043682">
    <property type="term" value="F:P-type divalent copper transporter activity"/>
    <property type="evidence" value="ECO:0007669"/>
    <property type="project" value="TreeGrafter"/>
</dbReference>
<dbReference type="PRINTS" id="PR00941">
    <property type="entry name" value="CDATPASE"/>
</dbReference>
<dbReference type="InterPro" id="IPR006121">
    <property type="entry name" value="HMA_dom"/>
</dbReference>
<dbReference type="EC" id="3.6.3.4" evidence="13"/>
<dbReference type="SUPFAM" id="SSF81665">
    <property type="entry name" value="Calcium ATPase, transmembrane domain M"/>
    <property type="match status" value="1"/>
</dbReference>
<dbReference type="EMBL" id="UOEK01000602">
    <property type="protein sequence ID" value="VAW09531.1"/>
    <property type="molecule type" value="Genomic_DNA"/>
</dbReference>
<dbReference type="PROSITE" id="PS50846">
    <property type="entry name" value="HMA_2"/>
    <property type="match status" value="1"/>
</dbReference>
<dbReference type="PROSITE" id="PS00154">
    <property type="entry name" value="ATPASE_E1_E2"/>
    <property type="match status" value="1"/>
</dbReference>
<sequence length="488" mass="52395">MTRTPPNIADSPPEETASFRMKIGGMSCSFCTATIDKAYGRIDGVYEVGVSLAHEEGLIKYDPSKVTPEKLRRTLEDMGYTYRDPEKLRTFDEDGAELRREGGRLAVAATFTIASLLLMLFGQWLAIVEIPLMPWLLLTLALNTMFVTGWFVKKMAWASLRRGILNQHVLLEFAAFAGIAGGFLGLFVLDDFPVGDFFAASTLVTTYHILSHYASLVVRTRSSQAVRRLMALRPDTARVIRNGEEVDVPIDDVVAGDRVRIRPGESIPVDGTVDEGVSAVNEALVTGEPMPAEKVPGDEVIGGSINQTGTLVVTVTRVGDEAFLSQVAKSIDEARSLRPGVLQVVDVVLRYFAPTILIFATGGFLVWSVVPALVGDGPDWNRALLAGLASLVMGYPCALGMATPLATIRGGGEAAQRGILMRSGEAFQVMGDTAVIVFDKTGTITSGEPTVHTVLPAAGVEADEVLRIAGSAEMNSEHPLARAVEDEA</sequence>